<dbReference type="SUPFAM" id="SSF48008">
    <property type="entry name" value="GntR ligand-binding domain-like"/>
    <property type="match status" value="1"/>
</dbReference>
<keyword evidence="1" id="KW-0805">Transcription regulation</keyword>
<evidence type="ECO:0000313" key="5">
    <source>
        <dbReference type="EMBL" id="SVA22897.1"/>
    </source>
</evidence>
<dbReference type="AlphaFoldDB" id="A0A381U6E3"/>
<name>A0A381U6E3_9ZZZZ</name>
<keyword evidence="3" id="KW-0804">Transcription</keyword>
<dbReference type="Gene3D" id="1.10.10.10">
    <property type="entry name" value="Winged helix-like DNA-binding domain superfamily/Winged helix DNA-binding domain"/>
    <property type="match status" value="1"/>
</dbReference>
<dbReference type="GO" id="GO:0003677">
    <property type="term" value="F:DNA binding"/>
    <property type="evidence" value="ECO:0007669"/>
    <property type="project" value="UniProtKB-KW"/>
</dbReference>
<feature type="domain" description="HTH gntR-type" evidence="4">
    <location>
        <begin position="9"/>
        <end position="77"/>
    </location>
</feature>
<dbReference type="SUPFAM" id="SSF46785">
    <property type="entry name" value="Winged helix' DNA-binding domain"/>
    <property type="match status" value="1"/>
</dbReference>
<gene>
    <name evidence="5" type="ORF">METZ01_LOCUS75751</name>
</gene>
<evidence type="ECO:0000259" key="4">
    <source>
        <dbReference type="PROSITE" id="PS50949"/>
    </source>
</evidence>
<dbReference type="InterPro" id="IPR011711">
    <property type="entry name" value="GntR_C"/>
</dbReference>
<protein>
    <recommendedName>
        <fullName evidence="4">HTH gntR-type domain-containing protein</fullName>
    </recommendedName>
</protein>
<dbReference type="InterPro" id="IPR008920">
    <property type="entry name" value="TF_FadR/GntR_C"/>
</dbReference>
<dbReference type="PRINTS" id="PR00035">
    <property type="entry name" value="HTHGNTR"/>
</dbReference>
<dbReference type="SMART" id="SM00345">
    <property type="entry name" value="HTH_GNTR"/>
    <property type="match status" value="1"/>
</dbReference>
<dbReference type="SMART" id="SM00895">
    <property type="entry name" value="FCD"/>
    <property type="match status" value="1"/>
</dbReference>
<evidence type="ECO:0000256" key="1">
    <source>
        <dbReference type="ARBA" id="ARBA00023015"/>
    </source>
</evidence>
<dbReference type="PANTHER" id="PTHR43537:SF5">
    <property type="entry name" value="UXU OPERON TRANSCRIPTIONAL REGULATOR"/>
    <property type="match status" value="1"/>
</dbReference>
<dbReference type="EMBL" id="UINC01005683">
    <property type="protein sequence ID" value="SVA22897.1"/>
    <property type="molecule type" value="Genomic_DNA"/>
</dbReference>
<dbReference type="PROSITE" id="PS50949">
    <property type="entry name" value="HTH_GNTR"/>
    <property type="match status" value="1"/>
</dbReference>
<reference evidence="5" key="1">
    <citation type="submission" date="2018-05" db="EMBL/GenBank/DDBJ databases">
        <authorList>
            <person name="Lanie J.A."/>
            <person name="Ng W.-L."/>
            <person name="Kazmierczak K.M."/>
            <person name="Andrzejewski T.M."/>
            <person name="Davidsen T.M."/>
            <person name="Wayne K.J."/>
            <person name="Tettelin H."/>
            <person name="Glass J.I."/>
            <person name="Rusch D."/>
            <person name="Podicherti R."/>
            <person name="Tsui H.-C.T."/>
            <person name="Winkler M.E."/>
        </authorList>
    </citation>
    <scope>NUCLEOTIDE SEQUENCE</scope>
</reference>
<dbReference type="InterPro" id="IPR000524">
    <property type="entry name" value="Tscrpt_reg_HTH_GntR"/>
</dbReference>
<dbReference type="InterPro" id="IPR036390">
    <property type="entry name" value="WH_DNA-bd_sf"/>
</dbReference>
<sequence>VPIETIQSKRLFERIAEQIKLLISSGEFKEGSRLPPERDLALQLGVSRPTVREAMIALELSGLVEVRVGAGIYVISSQPRLVLTPNSKIKGPSPTELLEARLKLEPINAALAAERFRPELLDDLETAIDQQIAEDAIGADADRQFHMIIAEATGNRALAEMTRYLWDQMLSSHMWKLLIDHAQLKGLYPIILDDHRSLMDALSRRDSELASSIMETHLEHAKEIFFDLVSYQTKNGNSDK</sequence>
<dbReference type="Pfam" id="PF07729">
    <property type="entry name" value="FCD"/>
    <property type="match status" value="1"/>
</dbReference>
<dbReference type="Gene3D" id="1.20.120.530">
    <property type="entry name" value="GntR ligand-binding domain-like"/>
    <property type="match status" value="1"/>
</dbReference>
<accession>A0A381U6E3</accession>
<dbReference type="InterPro" id="IPR036388">
    <property type="entry name" value="WH-like_DNA-bd_sf"/>
</dbReference>
<evidence type="ECO:0000256" key="3">
    <source>
        <dbReference type="ARBA" id="ARBA00023163"/>
    </source>
</evidence>
<keyword evidence="2" id="KW-0238">DNA-binding</keyword>
<feature type="non-terminal residue" evidence="5">
    <location>
        <position position="1"/>
    </location>
</feature>
<dbReference type="PANTHER" id="PTHR43537">
    <property type="entry name" value="TRANSCRIPTIONAL REGULATOR, GNTR FAMILY"/>
    <property type="match status" value="1"/>
</dbReference>
<proteinExistence type="predicted"/>
<dbReference type="GO" id="GO:0003700">
    <property type="term" value="F:DNA-binding transcription factor activity"/>
    <property type="evidence" value="ECO:0007669"/>
    <property type="project" value="InterPro"/>
</dbReference>
<evidence type="ECO:0000256" key="2">
    <source>
        <dbReference type="ARBA" id="ARBA00023125"/>
    </source>
</evidence>
<dbReference type="Pfam" id="PF00392">
    <property type="entry name" value="GntR"/>
    <property type="match status" value="1"/>
</dbReference>
<dbReference type="CDD" id="cd07377">
    <property type="entry name" value="WHTH_GntR"/>
    <property type="match status" value="1"/>
</dbReference>
<organism evidence="5">
    <name type="scientific">marine metagenome</name>
    <dbReference type="NCBI Taxonomy" id="408172"/>
    <lineage>
        <taxon>unclassified sequences</taxon>
        <taxon>metagenomes</taxon>
        <taxon>ecological metagenomes</taxon>
    </lineage>
</organism>